<dbReference type="InterPro" id="IPR038109">
    <property type="entry name" value="DNA_bind_recomb_sf"/>
</dbReference>
<dbReference type="Gene3D" id="3.90.1750.20">
    <property type="entry name" value="Putative Large Serine Recombinase, Chain B, Domain 2"/>
    <property type="match status" value="1"/>
</dbReference>
<dbReference type="EMBL" id="MFJK01000017">
    <property type="protein sequence ID" value="OGG17710.1"/>
    <property type="molecule type" value="Genomic_DNA"/>
</dbReference>
<proteinExistence type="predicted"/>
<protein>
    <recommendedName>
        <fullName evidence="1">Recombinase zinc beta ribbon domain-containing protein</fullName>
    </recommendedName>
</protein>
<reference evidence="2 3" key="1">
    <citation type="journal article" date="2016" name="Nat. Commun.">
        <title>Thousands of microbial genomes shed light on interconnected biogeochemical processes in an aquifer system.</title>
        <authorList>
            <person name="Anantharaman K."/>
            <person name="Brown C.T."/>
            <person name="Hug L.A."/>
            <person name="Sharon I."/>
            <person name="Castelle C.J."/>
            <person name="Probst A.J."/>
            <person name="Thomas B.C."/>
            <person name="Singh A."/>
            <person name="Wilkins M.J."/>
            <person name="Karaoz U."/>
            <person name="Brodie E.L."/>
            <person name="Williams K.H."/>
            <person name="Hubbard S.S."/>
            <person name="Banfield J.F."/>
        </authorList>
    </citation>
    <scope>NUCLEOTIDE SEQUENCE [LARGE SCALE GENOMIC DNA]</scope>
</reference>
<sequence>MLSNKFYLGILKYAGEYYQGSHKTFISKKLFDEVHKQVGKIERPRQKGHNFAFVGLAICGECGAAITAEQHIKKYKNGTGQTFIYYRCTKKLKPCTQKYISDGVHP</sequence>
<feature type="domain" description="Recombinase zinc beta ribbon" evidence="1">
    <location>
        <begin position="53"/>
        <end position="102"/>
    </location>
</feature>
<dbReference type="InterPro" id="IPR025827">
    <property type="entry name" value="Zn_ribbon_recom_dom"/>
</dbReference>
<evidence type="ECO:0000259" key="1">
    <source>
        <dbReference type="Pfam" id="PF13408"/>
    </source>
</evidence>
<evidence type="ECO:0000313" key="2">
    <source>
        <dbReference type="EMBL" id="OGG17710.1"/>
    </source>
</evidence>
<dbReference type="AlphaFoldDB" id="A0A1F5ZZ26"/>
<accession>A0A1F5ZZ26</accession>
<evidence type="ECO:0000313" key="3">
    <source>
        <dbReference type="Proteomes" id="UP000177871"/>
    </source>
</evidence>
<gene>
    <name evidence="2" type="ORF">A2721_00510</name>
</gene>
<comment type="caution">
    <text evidence="2">The sequence shown here is derived from an EMBL/GenBank/DDBJ whole genome shotgun (WGS) entry which is preliminary data.</text>
</comment>
<name>A0A1F5ZZ26_9BACT</name>
<organism evidence="2 3">
    <name type="scientific">Candidatus Gottesmanbacteria bacterium RIFCSPHIGHO2_01_FULL_47_48</name>
    <dbReference type="NCBI Taxonomy" id="1798381"/>
    <lineage>
        <taxon>Bacteria</taxon>
        <taxon>Candidatus Gottesmaniibacteriota</taxon>
    </lineage>
</organism>
<dbReference type="Proteomes" id="UP000177871">
    <property type="component" value="Unassembled WGS sequence"/>
</dbReference>
<dbReference type="Pfam" id="PF13408">
    <property type="entry name" value="Zn_ribbon_recom"/>
    <property type="match status" value="1"/>
</dbReference>